<dbReference type="PANTHER" id="PTHR21530:SF7">
    <property type="entry name" value="TRAB DOMAIN-CONTAINING PROTEIN"/>
    <property type="match status" value="1"/>
</dbReference>
<comment type="caution">
    <text evidence="3">The sequence shown here is derived from an EMBL/GenBank/DDBJ whole genome shotgun (WGS) entry which is preliminary data.</text>
</comment>
<evidence type="ECO:0000256" key="1">
    <source>
        <dbReference type="SAM" id="MobiDB-lite"/>
    </source>
</evidence>
<dbReference type="OrthoDB" id="510339at2759"/>
<keyword evidence="2" id="KW-1133">Transmembrane helix</keyword>
<reference evidence="3" key="2">
    <citation type="submission" date="2020-11" db="EMBL/GenBank/DDBJ databases">
        <authorList>
            <person name="Cecchin M."/>
            <person name="Marcolungo L."/>
            <person name="Rossato M."/>
            <person name="Girolomoni L."/>
            <person name="Cosentino E."/>
            <person name="Cuine S."/>
            <person name="Li-Beisson Y."/>
            <person name="Delledonne M."/>
            <person name="Ballottari M."/>
        </authorList>
    </citation>
    <scope>NUCLEOTIDE SEQUENCE</scope>
    <source>
        <strain evidence="3">211/11P</strain>
        <tissue evidence="3">Whole cell</tissue>
    </source>
</reference>
<dbReference type="PANTHER" id="PTHR21530">
    <property type="entry name" value="PHEROMONE SHUTDOWN PROTEIN"/>
    <property type="match status" value="1"/>
</dbReference>
<organism evidence="3 4">
    <name type="scientific">Chlorella vulgaris</name>
    <name type="common">Green alga</name>
    <dbReference type="NCBI Taxonomy" id="3077"/>
    <lineage>
        <taxon>Eukaryota</taxon>
        <taxon>Viridiplantae</taxon>
        <taxon>Chlorophyta</taxon>
        <taxon>core chlorophytes</taxon>
        <taxon>Trebouxiophyceae</taxon>
        <taxon>Chlorellales</taxon>
        <taxon>Chlorellaceae</taxon>
        <taxon>Chlorella clade</taxon>
        <taxon>Chlorella</taxon>
    </lineage>
</organism>
<feature type="region of interest" description="Disordered" evidence="1">
    <location>
        <begin position="476"/>
        <end position="495"/>
    </location>
</feature>
<dbReference type="CDD" id="cd14726">
    <property type="entry name" value="TraB_PrgY-like"/>
    <property type="match status" value="1"/>
</dbReference>
<dbReference type="EMBL" id="SIDB01000001">
    <property type="protein sequence ID" value="KAI3438880.1"/>
    <property type="molecule type" value="Genomic_DNA"/>
</dbReference>
<evidence type="ECO:0008006" key="5">
    <source>
        <dbReference type="Google" id="ProtNLM"/>
    </source>
</evidence>
<feature type="compositionally biased region" description="Polar residues" evidence="1">
    <location>
        <begin position="484"/>
        <end position="495"/>
    </location>
</feature>
<accession>A0A9D4Z2H7</accession>
<gene>
    <name evidence="3" type="ORF">D9Q98_001295</name>
</gene>
<evidence type="ECO:0000256" key="2">
    <source>
        <dbReference type="SAM" id="Phobius"/>
    </source>
</evidence>
<feature type="transmembrane region" description="Helical" evidence="2">
    <location>
        <begin position="421"/>
        <end position="443"/>
    </location>
</feature>
<dbReference type="Proteomes" id="UP001055712">
    <property type="component" value="Unassembled WGS sequence"/>
</dbReference>
<dbReference type="AlphaFoldDB" id="A0A9D4Z2H7"/>
<keyword evidence="4" id="KW-1185">Reference proteome</keyword>
<evidence type="ECO:0000313" key="4">
    <source>
        <dbReference type="Proteomes" id="UP001055712"/>
    </source>
</evidence>
<name>A0A9D4Z2H7_CHLVU</name>
<reference evidence="3" key="1">
    <citation type="journal article" date="2019" name="Plant J.">
        <title>Chlorella vulgaris genome assembly and annotation reveals the molecular basis for metabolic acclimation to high light conditions.</title>
        <authorList>
            <person name="Cecchin M."/>
            <person name="Marcolungo L."/>
            <person name="Rossato M."/>
            <person name="Girolomoni L."/>
            <person name="Cosentino E."/>
            <person name="Cuine S."/>
            <person name="Li-Beisson Y."/>
            <person name="Delledonne M."/>
            <person name="Ballottari M."/>
        </authorList>
    </citation>
    <scope>NUCLEOTIDE SEQUENCE</scope>
    <source>
        <strain evidence="3">211/11P</strain>
    </source>
</reference>
<sequence length="495" mass="53917">MDRPENDCVTLLKHPSGSQVYIIGTAHVSRKAAEDVAALISRVSPVIVVLELDEQRQQKLIEQAQEGDKYGLNRLRKKSTWEIVRMGLSGEGLQYFMSAMYTVTGAVVGTMPGGEFLAALEAAQGVGAQVVLGDRDQNATLKRLSYYTRYLTRQDSRSQADMRRLRNMMDSSRKEDGGSGPRIDSPTSMDVGRQPDFMQREPPPTRKEMEVEEEVRQSRGSEDPWGVGPGEDTEVGMRRRLLEMMKQGGCPQPNKVLEAAQRIFRDGMDPSGSIKPTDILTVRECGNSIVDTFRLRAIKGDSTWMQRLEQEQVAGAKGAAGMELSNTAMRKVLVDERDLILARRLWEAGLEAGSQPVVGVVGAGHLKGIEHYWPEAGADATEATVQQYMQAPREDKGSPWLTGAVGAAVLGTIGYRRPKAAAMFAGAVAFATAPYFGFMIVTVNRFSKFASKLVNTVEMMDAGGEGSAGGFAEDTGMSWAAEGNGSTSGTDSEWK</sequence>
<protein>
    <recommendedName>
        <fullName evidence="5">TraB domain-containing protein</fullName>
    </recommendedName>
</protein>
<feature type="compositionally biased region" description="Basic and acidic residues" evidence="1">
    <location>
        <begin position="203"/>
        <end position="222"/>
    </location>
</feature>
<keyword evidence="2" id="KW-0472">Membrane</keyword>
<evidence type="ECO:0000313" key="3">
    <source>
        <dbReference type="EMBL" id="KAI3438880.1"/>
    </source>
</evidence>
<dbReference type="InterPro" id="IPR046345">
    <property type="entry name" value="TraB_PrgY-like"/>
</dbReference>
<dbReference type="InterPro" id="IPR002816">
    <property type="entry name" value="TraB/PrgY/GumN_fam"/>
</dbReference>
<proteinExistence type="predicted"/>
<dbReference type="Pfam" id="PF01963">
    <property type="entry name" value="TraB_PrgY_gumN"/>
    <property type="match status" value="1"/>
</dbReference>
<keyword evidence="2" id="KW-0812">Transmembrane</keyword>
<feature type="region of interest" description="Disordered" evidence="1">
    <location>
        <begin position="169"/>
        <end position="231"/>
    </location>
</feature>